<dbReference type="Proteomes" id="UP000631653">
    <property type="component" value="Unassembled WGS sequence"/>
</dbReference>
<protein>
    <submittedName>
        <fullName evidence="2">Cobaltochelatase subunit CobN</fullName>
        <ecNumber evidence="2">6.6.1.2</ecNumber>
    </submittedName>
</protein>
<keyword evidence="3" id="KW-1185">Reference proteome</keyword>
<dbReference type="EC" id="6.6.1.2" evidence="2"/>
<dbReference type="Pfam" id="PF02514">
    <property type="entry name" value="CobN-Mg_chel"/>
    <property type="match status" value="2"/>
</dbReference>
<dbReference type="NCBIfam" id="NF008973">
    <property type="entry name" value="PRK12321.1"/>
    <property type="match status" value="1"/>
</dbReference>
<dbReference type="GO" id="GO:0051116">
    <property type="term" value="F:cobaltochelatase activity"/>
    <property type="evidence" value="ECO:0007669"/>
    <property type="project" value="UniProtKB-EC"/>
</dbReference>
<gene>
    <name evidence="2" type="primary">cobN</name>
    <name evidence="2" type="ORF">GOB81_13455</name>
</gene>
<organism evidence="2 3">
    <name type="scientific">Acetobacter conturbans</name>
    <dbReference type="NCBI Taxonomy" id="1737472"/>
    <lineage>
        <taxon>Bacteria</taxon>
        <taxon>Pseudomonadati</taxon>
        <taxon>Pseudomonadota</taxon>
        <taxon>Alphaproteobacteria</taxon>
        <taxon>Acetobacterales</taxon>
        <taxon>Acetobacteraceae</taxon>
        <taxon>Acetobacter</taxon>
    </lineage>
</organism>
<proteinExistence type="predicted"/>
<dbReference type="PANTHER" id="PTHR44119">
    <property type="entry name" value="MAGNESIUM-CHELATASE SUBUNIT CHLH, CHLOROPLASTIC"/>
    <property type="match status" value="1"/>
</dbReference>
<dbReference type="RefSeq" id="WP_173570951.1">
    <property type="nucleotide sequence ID" value="NZ_WOSY01000015.1"/>
</dbReference>
<feature type="domain" description="CobN/magnesium chelatase" evidence="1">
    <location>
        <begin position="690"/>
        <end position="1094"/>
    </location>
</feature>
<reference evidence="2 3" key="1">
    <citation type="journal article" date="2020" name="Int. J. Syst. Evol. Microbiol.">
        <title>Novel acetic acid bacteria from cider fermentations: Acetobacter conturbans sp. nov. and Acetobacter fallax sp. nov.</title>
        <authorList>
            <person name="Sombolestani A.S."/>
            <person name="Cleenwerck I."/>
            <person name="Cnockaert M."/>
            <person name="Borremans W."/>
            <person name="Wieme A.D."/>
            <person name="De Vuyst L."/>
            <person name="Vandamme P."/>
        </authorList>
    </citation>
    <scope>NUCLEOTIDE SEQUENCE [LARGE SCALE GENOMIC DNA]</scope>
    <source>
        <strain evidence="2 3">LMG 1627</strain>
    </source>
</reference>
<name>A0ABX0K1W4_9PROT</name>
<sequence length="1103" mass="120089">MHLLLRETRSLDEDATAEDLEHSPADIVFLSFVDSDLLALGRAQERAVEKNGETGTLRLAQLGRLRHPMSVDLYVDQTVTQSRCVVVRLLGGIEYWRYGVEELSRVCRAERIPLALIAGDGRQDRQLAELSTVDSEILERLNGFFREGGAENIDNALALMEALAGLREDGNEQPVSLPPFLVSRHASRQQGPRAALVFYRAHVQAGDTAAIDALADELERQGIGTDCLAVASPRQGEAALALASWLNDTKPDILLNATFFSARDADGASALEAAGRPVLQLLQPGGTEAAWRKDFRGLAPSDLAMQIVLPELDGRIGTFPISFKSETGEGNATPRHVPYEPGIRAVVARALGWVRLGRLAPSERRVAIILSHYPGAEGQAAHAVGLDTFASASSILELLKEHGYTLGGENLPESAALARCLTQEPASSVLSREAYVQHFSSLPETFRESITQAWGEPTFPAFGWRMWRAGNVLIAVQPDRGRHADRRTQYHDPDVPPCHDYIAFYAWLRKETDVIVHLGTHGTLEWLPGKTAALSESCAPAVLLDGLPVIYPFIVNNPGEAACARRRLGAVIVGHLTPPMDTAILPPGLTDLERLIDEYAEADGLDRRRGMLLRREILDHAERAGVLAESGVASGETDEQDALARLDAYLCDVKDLQVRRGLHVFGRPSPHSAALTRAIAETSGHLDAFVAPLVAACPDAEARALITALDGRFIEPGPAGAPTRGRCDVLPTGRNLFTVDPRMLPTASAVELARKNADLILIRYEQDEGEPLRHLVLDLWGSATLRTGGEDLALAFLLMGVLPTRDGNSGRITGFEIVPLPVLDRPRVDVTLRISGLFRDAFPGQIALFDQAVQALAERAEDPEWNPLVAERDDVPPRVFGPPPGVYGTGIDAMLASGDWQTSSELGHAYIDASSSAYGGTRQGEADPENFRKAISRADILLHVQDHAETDLLDGSDRAAHEGGLALAARTLGSQPYILHGDTSRPDAPVLRETAREVARIVRGRLANPRWLHDMTQHDYRGAAEIARGVEALHACAAMLPQRLDPLFDACFEAILDKPDIVDFMKTVNPDAYNAVRSRLKDALHRGLWQPRRNSVIESLDDE</sequence>
<keyword evidence="2" id="KW-0436">Ligase</keyword>
<evidence type="ECO:0000259" key="1">
    <source>
        <dbReference type="Pfam" id="PF02514"/>
    </source>
</evidence>
<dbReference type="PANTHER" id="PTHR44119:SF4">
    <property type="entry name" value="AEROBIC COBALTOCHELATASE SUBUNIT COBN"/>
    <property type="match status" value="1"/>
</dbReference>
<evidence type="ECO:0000313" key="2">
    <source>
        <dbReference type="EMBL" id="NHN89618.1"/>
    </source>
</evidence>
<dbReference type="CDD" id="cd10150">
    <property type="entry name" value="CobN_like"/>
    <property type="match status" value="1"/>
</dbReference>
<dbReference type="InterPro" id="IPR003672">
    <property type="entry name" value="CobN/Mg_chltase"/>
</dbReference>
<evidence type="ECO:0000313" key="3">
    <source>
        <dbReference type="Proteomes" id="UP000631653"/>
    </source>
</evidence>
<accession>A0ABX0K1W4</accession>
<dbReference type="EMBL" id="WOSY01000015">
    <property type="protein sequence ID" value="NHN89618.1"/>
    <property type="molecule type" value="Genomic_DNA"/>
</dbReference>
<comment type="caution">
    <text evidence="2">The sequence shown here is derived from an EMBL/GenBank/DDBJ whole genome shotgun (WGS) entry which is preliminary data.</text>
</comment>
<feature type="domain" description="CobN/magnesium chelatase" evidence="1">
    <location>
        <begin position="144"/>
        <end position="672"/>
    </location>
</feature>